<feature type="transmembrane region" description="Helical" evidence="1">
    <location>
        <begin position="24"/>
        <end position="44"/>
    </location>
</feature>
<name>A0A1G6ZIQ3_9SPHI</name>
<accession>A0A1G6ZIQ3</accession>
<keyword evidence="3" id="KW-1185">Reference proteome</keyword>
<proteinExistence type="predicted"/>
<keyword evidence="1" id="KW-0812">Transmembrane</keyword>
<dbReference type="RefSeq" id="WP_091148463.1">
    <property type="nucleotide sequence ID" value="NZ_FNAI01000003.1"/>
</dbReference>
<sequence>MPYHASTYIPGDSSPSVRLKCGNLRTAFLAFSLLCWVFILVFLCEMGAHCALPKLSSGARAVNDFFGNSTAFMAGPAIVLATLLYFAWGRKTLTWYNGVLIDDEPVAVLHYQFKSLFPGTNLIYLQSASRVWIIYPVTSQDNVKFKNLEVLKEETAYNEIQVGLLKDKLAASGATEKRFWFLTKSLVISLVILVLIMIVALSGI</sequence>
<evidence type="ECO:0000313" key="3">
    <source>
        <dbReference type="Proteomes" id="UP000199072"/>
    </source>
</evidence>
<protein>
    <submittedName>
        <fullName evidence="2">Uncharacterized protein</fullName>
    </submittedName>
</protein>
<dbReference type="Proteomes" id="UP000199072">
    <property type="component" value="Unassembled WGS sequence"/>
</dbReference>
<keyword evidence="1" id="KW-1133">Transmembrane helix</keyword>
<evidence type="ECO:0000313" key="2">
    <source>
        <dbReference type="EMBL" id="SDE02624.1"/>
    </source>
</evidence>
<dbReference type="EMBL" id="FNAI01000003">
    <property type="protein sequence ID" value="SDE02624.1"/>
    <property type="molecule type" value="Genomic_DNA"/>
</dbReference>
<dbReference type="AlphaFoldDB" id="A0A1G6ZIQ3"/>
<organism evidence="2 3">
    <name type="scientific">Mucilaginibacter pineti</name>
    <dbReference type="NCBI Taxonomy" id="1391627"/>
    <lineage>
        <taxon>Bacteria</taxon>
        <taxon>Pseudomonadati</taxon>
        <taxon>Bacteroidota</taxon>
        <taxon>Sphingobacteriia</taxon>
        <taxon>Sphingobacteriales</taxon>
        <taxon>Sphingobacteriaceae</taxon>
        <taxon>Mucilaginibacter</taxon>
    </lineage>
</organism>
<reference evidence="2 3" key="1">
    <citation type="submission" date="2016-10" db="EMBL/GenBank/DDBJ databases">
        <authorList>
            <person name="de Groot N.N."/>
        </authorList>
    </citation>
    <scope>NUCLEOTIDE SEQUENCE [LARGE SCALE GENOMIC DNA]</scope>
    <source>
        <strain evidence="2 3">47C3B</strain>
    </source>
</reference>
<feature type="transmembrane region" description="Helical" evidence="1">
    <location>
        <begin position="179"/>
        <end position="201"/>
    </location>
</feature>
<gene>
    <name evidence="2" type="ORF">SAMN05216464_103381</name>
</gene>
<evidence type="ECO:0000256" key="1">
    <source>
        <dbReference type="SAM" id="Phobius"/>
    </source>
</evidence>
<feature type="transmembrane region" description="Helical" evidence="1">
    <location>
        <begin position="65"/>
        <end position="88"/>
    </location>
</feature>
<keyword evidence="1" id="KW-0472">Membrane</keyword>